<dbReference type="HOGENOM" id="CLU_3350765_0_0_10"/>
<proteinExistence type="predicted"/>
<protein>
    <submittedName>
        <fullName evidence="1">Uncharacterized protein</fullName>
    </submittedName>
</protein>
<sequence length="37" mass="4398">MDHIIIIQRIPKVIMKILYLERNLRIANFYAKLRSGG</sequence>
<dbReference type="EMBL" id="CP001650">
    <property type="protein sequence ID" value="ADF50609.1"/>
    <property type="molecule type" value="Genomic_DNA"/>
</dbReference>
<keyword evidence="2" id="KW-1185">Reference proteome</keyword>
<dbReference type="Proteomes" id="UP000001654">
    <property type="component" value="Chromosome"/>
</dbReference>
<gene>
    <name evidence="1" type="ordered locus">ZPR_0247</name>
</gene>
<dbReference type="STRING" id="655815.ZPR_0247"/>
<dbReference type="AlphaFoldDB" id="D5BCU6"/>
<organism evidence="1 2">
    <name type="scientific">Zunongwangia profunda (strain DSM 18752 / CCTCC AB 206139 / SM-A87)</name>
    <name type="common">Wangia profunda</name>
    <dbReference type="NCBI Taxonomy" id="655815"/>
    <lineage>
        <taxon>Bacteria</taxon>
        <taxon>Pseudomonadati</taxon>
        <taxon>Bacteroidota</taxon>
        <taxon>Flavobacteriia</taxon>
        <taxon>Flavobacteriales</taxon>
        <taxon>Flavobacteriaceae</taxon>
        <taxon>Zunongwangia</taxon>
    </lineage>
</organism>
<evidence type="ECO:0000313" key="1">
    <source>
        <dbReference type="EMBL" id="ADF50609.1"/>
    </source>
</evidence>
<name>D5BCU6_ZUNPS</name>
<evidence type="ECO:0000313" key="2">
    <source>
        <dbReference type="Proteomes" id="UP000001654"/>
    </source>
</evidence>
<accession>D5BCU6</accession>
<dbReference type="KEGG" id="zpr:ZPR_0247"/>
<reference evidence="1 2" key="1">
    <citation type="journal article" date="2010" name="BMC Genomics">
        <title>The complete genome of Zunongwangia profunda SM-A87 reveals its adaptation to the deep-sea environment and ecological role in sedimentary organic nitrogen degradation.</title>
        <authorList>
            <person name="Qin Q.L."/>
            <person name="Zhang X.Y."/>
            <person name="Wang X.M."/>
            <person name="Liu G.M."/>
            <person name="Chen X.L."/>
            <person name="Xie B.B."/>
            <person name="Dang H.Y."/>
            <person name="Zhou B.C."/>
            <person name="Yu J."/>
            <person name="Zhang Y.Z."/>
        </authorList>
    </citation>
    <scope>NUCLEOTIDE SEQUENCE [LARGE SCALE GENOMIC DNA]</scope>
    <source>
        <strain evidence="2">DSM 18752 / CCTCC AB 206139 / SM-A87</strain>
    </source>
</reference>